<keyword evidence="12" id="KW-1185">Reference proteome</keyword>
<organism evidence="11 12">
    <name type="scientific">Reinekea forsetii</name>
    <dbReference type="NCBI Taxonomy" id="1336806"/>
    <lineage>
        <taxon>Bacteria</taxon>
        <taxon>Pseudomonadati</taxon>
        <taxon>Pseudomonadota</taxon>
        <taxon>Gammaproteobacteria</taxon>
        <taxon>Oceanospirillales</taxon>
        <taxon>Saccharospirillaceae</taxon>
        <taxon>Reinekea</taxon>
    </lineage>
</organism>
<evidence type="ECO:0000256" key="4">
    <source>
        <dbReference type="ARBA" id="ARBA00022605"/>
    </source>
</evidence>
<dbReference type="InterPro" id="IPR011060">
    <property type="entry name" value="RibuloseP-bd_barrel"/>
</dbReference>
<feature type="active site" description="Proton acceptor" evidence="9">
    <location>
        <position position="54"/>
    </location>
</feature>
<evidence type="ECO:0000256" key="8">
    <source>
        <dbReference type="ARBA" id="ARBA00049047"/>
    </source>
</evidence>
<dbReference type="Proteomes" id="UP000229757">
    <property type="component" value="Chromosome"/>
</dbReference>
<dbReference type="KEGG" id="rfo:REIFOR_01911"/>
<accession>A0A2K8KQM8</accession>
<keyword evidence="5 9" id="KW-0822">Tryptophan biosynthesis</keyword>
<dbReference type="GO" id="GO:0004834">
    <property type="term" value="F:tryptophan synthase activity"/>
    <property type="evidence" value="ECO:0007669"/>
    <property type="project" value="UniProtKB-UniRule"/>
</dbReference>
<dbReference type="OrthoDB" id="9804578at2"/>
<feature type="active site" description="Proton acceptor" evidence="9">
    <location>
        <position position="65"/>
    </location>
</feature>
<evidence type="ECO:0000256" key="6">
    <source>
        <dbReference type="ARBA" id="ARBA00023141"/>
    </source>
</evidence>
<dbReference type="EMBL" id="CP011797">
    <property type="protein sequence ID" value="ATX77048.1"/>
    <property type="molecule type" value="Genomic_DNA"/>
</dbReference>
<keyword evidence="6 9" id="KW-0057">Aromatic amino acid biosynthesis</keyword>
<dbReference type="PANTHER" id="PTHR43406:SF1">
    <property type="entry name" value="TRYPTOPHAN SYNTHASE ALPHA CHAIN, CHLOROPLASTIC"/>
    <property type="match status" value="1"/>
</dbReference>
<sequence>MKAQFINELDQAFINAKKRHRAAIMPFLTMGYPEENLSLRLLQTLSDNGADIIEVGIPYSDPLADGPVIQASSQAALERGMTPEKTFEILTGYADSECTASLVIMTYYNILLQMGLEHFVEKCRFVGVRGVVVPDLPLEESKTLKVLLDNAHIHLIHFVAPNLSDERIKKIAQSASGFIYLISVTGVTGQRQNVPDNVASLCARIRQYTDTPIALGFGIGHAEQVSQAAKNVDGVIVGSALIKQISEPESAIDNAAVFLREISAYE</sequence>
<comment type="subunit">
    <text evidence="3 9">Tetramer of two alpha and two beta chains.</text>
</comment>
<dbReference type="SUPFAM" id="SSF51366">
    <property type="entry name" value="Ribulose-phoshate binding barrel"/>
    <property type="match status" value="1"/>
</dbReference>
<evidence type="ECO:0000256" key="3">
    <source>
        <dbReference type="ARBA" id="ARBA00011270"/>
    </source>
</evidence>
<dbReference type="Pfam" id="PF00290">
    <property type="entry name" value="Trp_syntA"/>
    <property type="match status" value="1"/>
</dbReference>
<protein>
    <recommendedName>
        <fullName evidence="9">Tryptophan synthase alpha chain</fullName>
        <ecNumber evidence="9">4.2.1.20</ecNumber>
    </recommendedName>
</protein>
<dbReference type="GO" id="GO:0005829">
    <property type="term" value="C:cytosol"/>
    <property type="evidence" value="ECO:0007669"/>
    <property type="project" value="TreeGrafter"/>
</dbReference>
<dbReference type="PROSITE" id="PS00167">
    <property type="entry name" value="TRP_SYNTHASE_ALPHA"/>
    <property type="match status" value="1"/>
</dbReference>
<gene>
    <name evidence="9" type="primary">trpA</name>
    <name evidence="11" type="ORF">REIFOR_01911</name>
</gene>
<dbReference type="HAMAP" id="MF_00131">
    <property type="entry name" value="Trp_synth_alpha"/>
    <property type="match status" value="1"/>
</dbReference>
<evidence type="ECO:0000256" key="10">
    <source>
        <dbReference type="RuleBase" id="RU003662"/>
    </source>
</evidence>
<evidence type="ECO:0000256" key="9">
    <source>
        <dbReference type="HAMAP-Rule" id="MF_00131"/>
    </source>
</evidence>
<evidence type="ECO:0000313" key="12">
    <source>
        <dbReference type="Proteomes" id="UP000229757"/>
    </source>
</evidence>
<dbReference type="InterPro" id="IPR013785">
    <property type="entry name" value="Aldolase_TIM"/>
</dbReference>
<name>A0A2K8KQM8_9GAMM</name>
<dbReference type="AlphaFoldDB" id="A0A2K8KQM8"/>
<comment type="similarity">
    <text evidence="9 10">Belongs to the TrpA family.</text>
</comment>
<dbReference type="RefSeq" id="WP_100257333.1">
    <property type="nucleotide sequence ID" value="NZ_CP011797.1"/>
</dbReference>
<comment type="pathway">
    <text evidence="2 9">Amino-acid biosynthesis; L-tryptophan biosynthesis; L-tryptophan from chorismate: step 5/5.</text>
</comment>
<evidence type="ECO:0000256" key="7">
    <source>
        <dbReference type="ARBA" id="ARBA00023239"/>
    </source>
</evidence>
<evidence type="ECO:0000256" key="1">
    <source>
        <dbReference type="ARBA" id="ARBA00003365"/>
    </source>
</evidence>
<dbReference type="PANTHER" id="PTHR43406">
    <property type="entry name" value="TRYPTOPHAN SYNTHASE, ALPHA CHAIN"/>
    <property type="match status" value="1"/>
</dbReference>
<evidence type="ECO:0000256" key="5">
    <source>
        <dbReference type="ARBA" id="ARBA00022822"/>
    </source>
</evidence>
<proteinExistence type="inferred from homology"/>
<dbReference type="InterPro" id="IPR018204">
    <property type="entry name" value="Trp_synthase_alpha_AS"/>
</dbReference>
<keyword evidence="4 9" id="KW-0028">Amino-acid biosynthesis</keyword>
<dbReference type="NCBIfam" id="TIGR00262">
    <property type="entry name" value="trpA"/>
    <property type="match status" value="1"/>
</dbReference>
<dbReference type="CDD" id="cd04724">
    <property type="entry name" value="Tryptophan_synthase_alpha"/>
    <property type="match status" value="1"/>
</dbReference>
<evidence type="ECO:0000313" key="11">
    <source>
        <dbReference type="EMBL" id="ATX77048.1"/>
    </source>
</evidence>
<keyword evidence="7 9" id="KW-0456">Lyase</keyword>
<dbReference type="EC" id="4.2.1.20" evidence="9"/>
<dbReference type="Gene3D" id="3.20.20.70">
    <property type="entry name" value="Aldolase class I"/>
    <property type="match status" value="1"/>
</dbReference>
<dbReference type="UniPathway" id="UPA00035">
    <property type="reaction ID" value="UER00044"/>
</dbReference>
<comment type="catalytic activity">
    <reaction evidence="8 9">
        <text>(1S,2R)-1-C-(indol-3-yl)glycerol 3-phosphate + L-serine = D-glyceraldehyde 3-phosphate + L-tryptophan + H2O</text>
        <dbReference type="Rhea" id="RHEA:10532"/>
        <dbReference type="ChEBI" id="CHEBI:15377"/>
        <dbReference type="ChEBI" id="CHEBI:33384"/>
        <dbReference type="ChEBI" id="CHEBI:57912"/>
        <dbReference type="ChEBI" id="CHEBI:58866"/>
        <dbReference type="ChEBI" id="CHEBI:59776"/>
        <dbReference type="EC" id="4.2.1.20"/>
    </reaction>
</comment>
<evidence type="ECO:0000256" key="2">
    <source>
        <dbReference type="ARBA" id="ARBA00004733"/>
    </source>
</evidence>
<dbReference type="FunFam" id="3.20.20.70:FF:000037">
    <property type="entry name" value="Tryptophan synthase alpha chain"/>
    <property type="match status" value="1"/>
</dbReference>
<reference evidence="11 12" key="1">
    <citation type="journal article" date="2017" name="Environ. Microbiol.">
        <title>Genomic and physiological analyses of 'Reinekea forsetii' reveal a versatile opportunistic lifestyle during spring algae blooms.</title>
        <authorList>
            <person name="Avci B."/>
            <person name="Hahnke R.L."/>
            <person name="Chafee M."/>
            <person name="Fischer T."/>
            <person name="Gruber-Vodicka H."/>
            <person name="Tegetmeyer H.E."/>
            <person name="Harder J."/>
            <person name="Fuchs B.M."/>
            <person name="Amann R.I."/>
            <person name="Teeling H."/>
        </authorList>
    </citation>
    <scope>NUCLEOTIDE SEQUENCE [LARGE SCALE GENOMIC DNA]</scope>
    <source>
        <strain evidence="11 12">Hel1_31_D35</strain>
    </source>
</reference>
<comment type="function">
    <text evidence="1 9">The alpha subunit is responsible for the aldol cleavage of indoleglycerol phosphate to indole and glyceraldehyde 3-phosphate.</text>
</comment>
<dbReference type="InterPro" id="IPR002028">
    <property type="entry name" value="Trp_synthase_suA"/>
</dbReference>